<gene>
    <name evidence="2" type="ORF">K8V06_05425</name>
</gene>
<accession>A0A921ICF0</accession>
<comment type="caution">
    <text evidence="2">The sequence shown here is derived from an EMBL/GenBank/DDBJ whole genome shotgun (WGS) entry which is preliminary data.</text>
</comment>
<dbReference type="Proteomes" id="UP000759256">
    <property type="component" value="Unassembled WGS sequence"/>
</dbReference>
<evidence type="ECO:0000313" key="3">
    <source>
        <dbReference type="Proteomes" id="UP000759256"/>
    </source>
</evidence>
<dbReference type="AlphaFoldDB" id="A0A921ICF0"/>
<evidence type="ECO:0000256" key="1">
    <source>
        <dbReference type="SAM" id="Phobius"/>
    </source>
</evidence>
<dbReference type="EMBL" id="DYVK01000053">
    <property type="protein sequence ID" value="HJG15565.1"/>
    <property type="molecule type" value="Genomic_DNA"/>
</dbReference>
<sequence length="62" mass="7441">MPLNLWHPHHNIITIMNTALLYVILVVVIVSKMIDFYLDNKIKKLKKEQEQLKKELDELKKK</sequence>
<evidence type="ECO:0000313" key="2">
    <source>
        <dbReference type="EMBL" id="HJG15565.1"/>
    </source>
</evidence>
<reference evidence="2" key="1">
    <citation type="journal article" date="2021" name="PeerJ">
        <title>Extensive microbial diversity within the chicken gut microbiome revealed by metagenomics and culture.</title>
        <authorList>
            <person name="Gilroy R."/>
            <person name="Ravi A."/>
            <person name="Getino M."/>
            <person name="Pursley I."/>
            <person name="Horton D.L."/>
            <person name="Alikhan N.F."/>
            <person name="Baker D."/>
            <person name="Gharbi K."/>
            <person name="Hall N."/>
            <person name="Watson M."/>
            <person name="Adriaenssens E.M."/>
            <person name="Foster-Nyarko E."/>
            <person name="Jarju S."/>
            <person name="Secka A."/>
            <person name="Antonio M."/>
            <person name="Oren A."/>
            <person name="Chaudhuri R.R."/>
            <person name="La Ragione R."/>
            <person name="Hildebrand F."/>
            <person name="Pallen M.J."/>
        </authorList>
    </citation>
    <scope>NUCLEOTIDE SEQUENCE</scope>
    <source>
        <strain evidence="2">CHK189-29639</strain>
    </source>
</reference>
<name>A0A921ICF0_9LACO</name>
<reference evidence="2" key="2">
    <citation type="submission" date="2021-09" db="EMBL/GenBank/DDBJ databases">
        <authorList>
            <person name="Gilroy R."/>
        </authorList>
    </citation>
    <scope>NUCLEOTIDE SEQUENCE</scope>
    <source>
        <strain evidence="2">CHK189-29639</strain>
    </source>
</reference>
<feature type="transmembrane region" description="Helical" evidence="1">
    <location>
        <begin position="12"/>
        <end position="38"/>
    </location>
</feature>
<keyword evidence="1" id="KW-0812">Transmembrane</keyword>
<keyword evidence="1" id="KW-0472">Membrane</keyword>
<proteinExistence type="predicted"/>
<keyword evidence="1" id="KW-1133">Transmembrane helix</keyword>
<organism evidence="2 3">
    <name type="scientific">Ligilactobacillus salivarius</name>
    <dbReference type="NCBI Taxonomy" id="1624"/>
    <lineage>
        <taxon>Bacteria</taxon>
        <taxon>Bacillati</taxon>
        <taxon>Bacillota</taxon>
        <taxon>Bacilli</taxon>
        <taxon>Lactobacillales</taxon>
        <taxon>Lactobacillaceae</taxon>
        <taxon>Ligilactobacillus</taxon>
    </lineage>
</organism>
<protein>
    <submittedName>
        <fullName evidence="2">Uncharacterized protein</fullName>
    </submittedName>
</protein>